<feature type="non-terminal residue" evidence="10">
    <location>
        <position position="295"/>
    </location>
</feature>
<evidence type="ECO:0000256" key="6">
    <source>
        <dbReference type="PROSITE-ProRule" id="PRU00581"/>
    </source>
</evidence>
<dbReference type="Pfam" id="PF01284">
    <property type="entry name" value="MARVEL"/>
    <property type="match status" value="1"/>
</dbReference>
<feature type="transmembrane region" description="Helical" evidence="8">
    <location>
        <begin position="79"/>
        <end position="101"/>
    </location>
</feature>
<evidence type="ECO:0000313" key="11">
    <source>
        <dbReference type="Proteomes" id="UP001166093"/>
    </source>
</evidence>
<evidence type="ECO:0000256" key="4">
    <source>
        <dbReference type="ARBA" id="ARBA00022989"/>
    </source>
</evidence>
<evidence type="ECO:0000313" key="10">
    <source>
        <dbReference type="EMBL" id="MBN3273774.1"/>
    </source>
</evidence>
<keyword evidence="3 6" id="KW-0812">Transmembrane</keyword>
<dbReference type="EMBL" id="JAAWVQ010034205">
    <property type="protein sequence ID" value="MBN3273774.1"/>
    <property type="molecule type" value="Genomic_DNA"/>
</dbReference>
<gene>
    <name evidence="10" type="primary">Syngr1_0</name>
    <name evidence="10" type="ORF">GTO93_0009005</name>
</gene>
<feature type="non-terminal residue" evidence="10">
    <location>
        <position position="1"/>
    </location>
</feature>
<sequence>LSSLSLPQVFSMVIFGSIVNEGYVNRPNEAEEHCIFNRNHSACNYGVTMGTLAFLCCLAFLALDVYFPQISSVKDRKKAVLADVGVSAFWSFMWFVGFCLLTNQWQASKLEDNPLQEGADAARAAIAFAFFSIFTWGAQAFLSLERLKSISFEEESNKLFTPRPTPPPSGLTTPPTSNSRALRAGFSKLPYRSMRLPTSPALTLRDVCQFCFCVLPEQAERKAPDVWGKRKTGSLRGLGLLATVPRGLPIGPAGVRRDVCGWHRVFLSGRCALIGCDVILSKMTNDPLPTPEPWS</sequence>
<feature type="region of interest" description="Disordered" evidence="7">
    <location>
        <begin position="158"/>
        <end position="180"/>
    </location>
</feature>
<evidence type="ECO:0000256" key="2">
    <source>
        <dbReference type="ARBA" id="ARBA00010252"/>
    </source>
</evidence>
<feature type="domain" description="MARVEL" evidence="9">
    <location>
        <begin position="1"/>
        <end position="148"/>
    </location>
</feature>
<dbReference type="Proteomes" id="UP001166093">
    <property type="component" value="Unassembled WGS sequence"/>
</dbReference>
<proteinExistence type="inferred from homology"/>
<keyword evidence="11" id="KW-1185">Reference proteome</keyword>
<name>A0ABS2XHM9_POLSP</name>
<accession>A0ABS2XHM9</accession>
<dbReference type="InterPro" id="IPR016579">
    <property type="entry name" value="Synaptogyrin"/>
</dbReference>
<feature type="transmembrane region" description="Helical" evidence="8">
    <location>
        <begin position="121"/>
        <end position="142"/>
    </location>
</feature>
<organism evidence="10 11">
    <name type="scientific">Polyodon spathula</name>
    <name type="common">North American paddlefish</name>
    <name type="synonym">Squalus spathula</name>
    <dbReference type="NCBI Taxonomy" id="7913"/>
    <lineage>
        <taxon>Eukaryota</taxon>
        <taxon>Metazoa</taxon>
        <taxon>Chordata</taxon>
        <taxon>Craniata</taxon>
        <taxon>Vertebrata</taxon>
        <taxon>Euteleostomi</taxon>
        <taxon>Actinopterygii</taxon>
        <taxon>Chondrostei</taxon>
        <taxon>Acipenseriformes</taxon>
        <taxon>Polyodontidae</taxon>
        <taxon>Polyodon</taxon>
    </lineage>
</organism>
<keyword evidence="5 6" id="KW-0472">Membrane</keyword>
<dbReference type="InterPro" id="IPR008253">
    <property type="entry name" value="Marvel"/>
</dbReference>
<comment type="subcellular location">
    <subcellularLocation>
        <location evidence="1">Membrane</location>
        <topology evidence="1">Multi-pass membrane protein</topology>
    </subcellularLocation>
</comment>
<comment type="caution">
    <text evidence="10">The sequence shown here is derived from an EMBL/GenBank/DDBJ whole genome shotgun (WGS) entry which is preliminary data.</text>
</comment>
<evidence type="ECO:0000256" key="3">
    <source>
        <dbReference type="ARBA" id="ARBA00022692"/>
    </source>
</evidence>
<feature type="transmembrane region" description="Helical" evidence="8">
    <location>
        <begin position="45"/>
        <end position="67"/>
    </location>
</feature>
<evidence type="ECO:0000256" key="8">
    <source>
        <dbReference type="SAM" id="Phobius"/>
    </source>
</evidence>
<dbReference type="PANTHER" id="PTHR10838:SF7">
    <property type="entry name" value="SYNAPTOGYRIN-1"/>
    <property type="match status" value="1"/>
</dbReference>
<reference evidence="10" key="1">
    <citation type="journal article" date="2021" name="Cell">
        <title>Tracing the genetic footprints of vertebrate landing in non-teleost ray-finned fishes.</title>
        <authorList>
            <person name="Bi X."/>
            <person name="Wang K."/>
            <person name="Yang L."/>
            <person name="Pan H."/>
            <person name="Jiang H."/>
            <person name="Wei Q."/>
            <person name="Fang M."/>
            <person name="Yu H."/>
            <person name="Zhu C."/>
            <person name="Cai Y."/>
            <person name="He Y."/>
            <person name="Gan X."/>
            <person name="Zeng H."/>
            <person name="Yu D."/>
            <person name="Zhu Y."/>
            <person name="Jiang H."/>
            <person name="Qiu Q."/>
            <person name="Yang H."/>
            <person name="Zhang Y.E."/>
            <person name="Wang W."/>
            <person name="Zhu M."/>
            <person name="He S."/>
            <person name="Zhang G."/>
        </authorList>
    </citation>
    <scope>NUCLEOTIDE SEQUENCE</scope>
    <source>
        <strain evidence="10">Pddl_001</strain>
    </source>
</reference>
<evidence type="ECO:0000256" key="7">
    <source>
        <dbReference type="SAM" id="MobiDB-lite"/>
    </source>
</evidence>
<evidence type="ECO:0000259" key="9">
    <source>
        <dbReference type="PROSITE" id="PS51225"/>
    </source>
</evidence>
<comment type="similarity">
    <text evidence="2">Belongs to the synaptogyrin family.</text>
</comment>
<keyword evidence="4 8" id="KW-1133">Transmembrane helix</keyword>
<evidence type="ECO:0000256" key="1">
    <source>
        <dbReference type="ARBA" id="ARBA00004141"/>
    </source>
</evidence>
<evidence type="ECO:0000256" key="5">
    <source>
        <dbReference type="ARBA" id="ARBA00023136"/>
    </source>
</evidence>
<dbReference type="PANTHER" id="PTHR10838">
    <property type="entry name" value="SYNAPTOGYRIN"/>
    <property type="match status" value="1"/>
</dbReference>
<protein>
    <submittedName>
        <fullName evidence="10">SNG1 protein</fullName>
    </submittedName>
</protein>
<dbReference type="PROSITE" id="PS51225">
    <property type="entry name" value="MARVEL"/>
    <property type="match status" value="1"/>
</dbReference>